<protein>
    <submittedName>
        <fullName evidence="2">ATP synthase subunit 8</fullName>
    </submittedName>
</protein>
<dbReference type="EMBL" id="MT436266">
    <property type="protein sequence ID" value="QOE17524.1"/>
    <property type="molecule type" value="Genomic_DNA"/>
</dbReference>
<gene>
    <name evidence="2" type="primary">atp8</name>
</gene>
<keyword evidence="2" id="KW-0496">Mitochondrion</keyword>
<geneLocation type="mitochondrion" evidence="2"/>
<dbReference type="AlphaFoldDB" id="A0A7L8EZR4"/>
<reference evidence="2" key="1">
    <citation type="journal article" date="2020" name="Mitochondrial DNA Part B Resour">
        <title>The complete mitogenome of Habropoda rodoszkowskii (Hymenoptera: Apidae) and phylogenetic analysis.</title>
        <authorList>
            <person name="Lu H."/>
            <person name="Huang D."/>
        </authorList>
    </citation>
    <scope>NUCLEOTIDE SEQUENCE</scope>
</reference>
<evidence type="ECO:0000256" key="1">
    <source>
        <dbReference type="SAM" id="Phobius"/>
    </source>
</evidence>
<evidence type="ECO:0000313" key="2">
    <source>
        <dbReference type="EMBL" id="QOE17524.1"/>
    </source>
</evidence>
<feature type="transmembrane region" description="Helical" evidence="1">
    <location>
        <begin position="6"/>
        <end position="27"/>
    </location>
</feature>
<dbReference type="RefSeq" id="YP_009945151.1">
    <property type="nucleotide sequence ID" value="NC_051485.1"/>
</dbReference>
<sequence>MPQMGPMNWLFLSFVCLLNLFLVIIYINSVLLKTNKVSFSLLMSNKMKLWSWLW</sequence>
<proteinExistence type="predicted"/>
<organism evidence="2">
    <name type="scientific">Habropoda radoszkowskii</name>
    <dbReference type="NCBI Taxonomy" id="597470"/>
    <lineage>
        <taxon>Eukaryota</taxon>
        <taxon>Metazoa</taxon>
        <taxon>Ecdysozoa</taxon>
        <taxon>Arthropoda</taxon>
        <taxon>Hexapoda</taxon>
        <taxon>Insecta</taxon>
        <taxon>Pterygota</taxon>
        <taxon>Neoptera</taxon>
        <taxon>Endopterygota</taxon>
        <taxon>Hymenoptera</taxon>
        <taxon>Apocrita</taxon>
        <taxon>Aculeata</taxon>
        <taxon>Apoidea</taxon>
        <taxon>Anthophila</taxon>
        <taxon>Apidae</taxon>
        <taxon>Habropoda</taxon>
    </lineage>
</organism>
<name>A0A7L8EZR4_9HYME</name>
<keyword evidence="1" id="KW-0472">Membrane</keyword>
<keyword evidence="1" id="KW-0812">Transmembrane</keyword>
<accession>A0A7L8EZR4</accession>
<dbReference type="GeneID" id="60236044"/>
<keyword evidence="1" id="KW-1133">Transmembrane helix</keyword>